<name>A0ABQ8VEG1_9AGAR</name>
<gene>
    <name evidence="2" type="ORF">C8R41DRAFT_921197</name>
</gene>
<dbReference type="Proteomes" id="UP001150217">
    <property type="component" value="Unassembled WGS sequence"/>
</dbReference>
<reference evidence="2" key="1">
    <citation type="submission" date="2022-08" db="EMBL/GenBank/DDBJ databases">
        <title>A Global Phylogenomic Analysis of the Shiitake Genus Lentinula.</title>
        <authorList>
            <consortium name="DOE Joint Genome Institute"/>
            <person name="Sierra-Patev S."/>
            <person name="Min B."/>
            <person name="Naranjo-Ortiz M."/>
            <person name="Looney B."/>
            <person name="Konkel Z."/>
            <person name="Slot J.C."/>
            <person name="Sakamoto Y."/>
            <person name="Steenwyk J.L."/>
            <person name="Rokas A."/>
            <person name="Carro J."/>
            <person name="Camarero S."/>
            <person name="Ferreira P."/>
            <person name="Molpeceres G."/>
            <person name="Ruiz-Duenas F.J."/>
            <person name="Serrano A."/>
            <person name="Henrissat B."/>
            <person name="Drula E."/>
            <person name="Hughes K.W."/>
            <person name="Mata J.L."/>
            <person name="Ishikawa N.K."/>
            <person name="Vargas-Isla R."/>
            <person name="Ushijima S."/>
            <person name="Smith C.A."/>
            <person name="Ahrendt S."/>
            <person name="Andreopoulos W."/>
            <person name="He G."/>
            <person name="Labutti K."/>
            <person name="Lipzen A."/>
            <person name="Ng V."/>
            <person name="Riley R."/>
            <person name="Sandor L."/>
            <person name="Barry K."/>
            <person name="Martinez A.T."/>
            <person name="Xiao Y."/>
            <person name="Gibbons J.G."/>
            <person name="Terashima K."/>
            <person name="Grigoriev I.V."/>
            <person name="Hibbett D.S."/>
        </authorList>
    </citation>
    <scope>NUCLEOTIDE SEQUENCE</scope>
    <source>
        <strain evidence="2">RHP3577 ss4</strain>
    </source>
</reference>
<evidence type="ECO:0000256" key="1">
    <source>
        <dbReference type="SAM" id="MobiDB-lite"/>
    </source>
</evidence>
<keyword evidence="3" id="KW-1185">Reference proteome</keyword>
<organism evidence="2 3">
    <name type="scientific">Lentinula lateritia</name>
    <dbReference type="NCBI Taxonomy" id="40482"/>
    <lineage>
        <taxon>Eukaryota</taxon>
        <taxon>Fungi</taxon>
        <taxon>Dikarya</taxon>
        <taxon>Basidiomycota</taxon>
        <taxon>Agaricomycotina</taxon>
        <taxon>Agaricomycetes</taxon>
        <taxon>Agaricomycetidae</taxon>
        <taxon>Agaricales</taxon>
        <taxon>Marasmiineae</taxon>
        <taxon>Omphalotaceae</taxon>
        <taxon>Lentinula</taxon>
    </lineage>
</organism>
<comment type="caution">
    <text evidence="2">The sequence shown here is derived from an EMBL/GenBank/DDBJ whole genome shotgun (WGS) entry which is preliminary data.</text>
</comment>
<evidence type="ECO:0000313" key="2">
    <source>
        <dbReference type="EMBL" id="KAJ4486810.1"/>
    </source>
</evidence>
<evidence type="ECO:0000313" key="3">
    <source>
        <dbReference type="Proteomes" id="UP001150217"/>
    </source>
</evidence>
<feature type="region of interest" description="Disordered" evidence="1">
    <location>
        <begin position="191"/>
        <end position="213"/>
    </location>
</feature>
<proteinExistence type="predicted"/>
<protein>
    <submittedName>
        <fullName evidence="2">Uncharacterized protein</fullName>
    </submittedName>
</protein>
<accession>A0ABQ8VEG1</accession>
<sequence>MTTKGKKTTTGFKKQEEYELSRETIQNLITSQALKTGIQVPVDSAGWLDVVRKILTTAGEVVMNVPILLELYKGRNEHTSDECAAANPAPKSKPQTLAIQTHFQSSQIPEPTKEISKAVLPTSHLQAFDRSTVLTNSSPSKPAVNNDLEQPPINGISCTPIKPIAAQDKVTPISPLAQYNPFNSISSLFNKRQSKAGSNAESMPESYDQQAGM</sequence>
<dbReference type="EMBL" id="JANVFT010000049">
    <property type="protein sequence ID" value="KAJ4486810.1"/>
    <property type="molecule type" value="Genomic_DNA"/>
</dbReference>